<sequence length="314" mass="36160">MAIVKLSAAERRRLSAFFTCLVLASLAWLFTTLSKPYDYNVKRVLTYRNAPQKRAFHSLQSDTVEVIVKGTGWQMLFSKMNDENTPIVADLRTLDNGNFVVLSSQLKQINDKDVNHEIIAINPDTLYFDFSYRMVKRVPVHLVAALKYQQQFAQSNNPIVKPAYVTLTGPANRLSKITQWDTDSLIAEDVNETIRTKLNMQAASEGNMSMYPKTVDVVVPVDEFTEKTLQIPVKIINNFDYYNVKIFPQKVKVTFVTSLKKYAEINEDFFEAESDLNLWRLQGYTILPVKLIRYPPFCKIVRIDPPNIDFIIRK</sequence>
<name>A0A1H1UNL0_MUCMA</name>
<dbReference type="Proteomes" id="UP000199679">
    <property type="component" value="Chromosome I"/>
</dbReference>
<evidence type="ECO:0008006" key="3">
    <source>
        <dbReference type="Google" id="ProtNLM"/>
    </source>
</evidence>
<dbReference type="STRING" id="652787.SAMN05216490_1719"/>
<dbReference type="AlphaFoldDB" id="A0A1H1UNL0"/>
<reference evidence="1 2" key="1">
    <citation type="submission" date="2016-10" db="EMBL/GenBank/DDBJ databases">
        <authorList>
            <person name="de Groot N.N."/>
        </authorList>
    </citation>
    <scope>NUCLEOTIDE SEQUENCE [LARGE SCALE GENOMIC DNA]</scope>
    <source>
        <strain evidence="1 2">MP1X4</strain>
    </source>
</reference>
<accession>A0A1H1UNL0</accession>
<dbReference type="Gene3D" id="2.170.120.40">
    <property type="entry name" value="YbbR-like domain"/>
    <property type="match status" value="1"/>
</dbReference>
<dbReference type="OrthoDB" id="1115707at2"/>
<organism evidence="1 2">
    <name type="scientific">Mucilaginibacter mallensis</name>
    <dbReference type="NCBI Taxonomy" id="652787"/>
    <lineage>
        <taxon>Bacteria</taxon>
        <taxon>Pseudomonadati</taxon>
        <taxon>Bacteroidota</taxon>
        <taxon>Sphingobacteriia</taxon>
        <taxon>Sphingobacteriales</taxon>
        <taxon>Sphingobacteriaceae</taxon>
        <taxon>Mucilaginibacter</taxon>
    </lineage>
</organism>
<proteinExistence type="predicted"/>
<dbReference type="PANTHER" id="PTHR37804:SF1">
    <property type="entry name" value="CDAA REGULATORY PROTEIN CDAR"/>
    <property type="match status" value="1"/>
</dbReference>
<keyword evidence="2" id="KW-1185">Reference proteome</keyword>
<gene>
    <name evidence="1" type="ORF">SAMN05216490_1719</name>
</gene>
<evidence type="ECO:0000313" key="1">
    <source>
        <dbReference type="EMBL" id="SDS74128.1"/>
    </source>
</evidence>
<dbReference type="PANTHER" id="PTHR37804">
    <property type="entry name" value="CDAA REGULATORY PROTEIN CDAR"/>
    <property type="match status" value="1"/>
</dbReference>
<dbReference type="RefSeq" id="WP_091371280.1">
    <property type="nucleotide sequence ID" value="NZ_LT629740.1"/>
</dbReference>
<dbReference type="InterPro" id="IPR053154">
    <property type="entry name" value="c-di-AMP_regulator"/>
</dbReference>
<dbReference type="EMBL" id="LT629740">
    <property type="protein sequence ID" value="SDS74128.1"/>
    <property type="molecule type" value="Genomic_DNA"/>
</dbReference>
<dbReference type="Gene3D" id="2.170.120.30">
    <property type="match status" value="2"/>
</dbReference>
<protein>
    <recommendedName>
        <fullName evidence="3">YbbR-like protein</fullName>
    </recommendedName>
</protein>
<evidence type="ECO:0000313" key="2">
    <source>
        <dbReference type="Proteomes" id="UP000199679"/>
    </source>
</evidence>